<evidence type="ECO:0000313" key="1">
    <source>
        <dbReference type="EMBL" id="KZE63923.1"/>
    </source>
</evidence>
<dbReference type="Proteomes" id="UP000076567">
    <property type="component" value="Unassembled WGS sequence"/>
</dbReference>
<evidence type="ECO:0000313" key="2">
    <source>
        <dbReference type="Proteomes" id="UP000076567"/>
    </source>
</evidence>
<comment type="caution">
    <text evidence="1">The sequence shown here is derived from an EMBL/GenBank/DDBJ whole genome shotgun (WGS) entry which is preliminary data.</text>
</comment>
<accession>A0A168CS00</accession>
<dbReference type="EMBL" id="LRFC01000038">
    <property type="protein sequence ID" value="KZE63923.1"/>
    <property type="molecule type" value="Genomic_DNA"/>
</dbReference>
<sequence length="59" mass="6628">MIKKRKKPLVSPVGSFLNPFGDEVSQEEEVVEMNAIPDPHGDQLWLRRVHGSLCVLGRS</sequence>
<dbReference type="RefSeq" id="WP_066244786.1">
    <property type="nucleotide sequence ID" value="NZ_LRFC01000038.1"/>
</dbReference>
<protein>
    <submittedName>
        <fullName evidence="1">Uncharacterized protein</fullName>
    </submittedName>
</protein>
<gene>
    <name evidence="1" type="ORF">AWM68_12490</name>
</gene>
<keyword evidence="2" id="KW-1185">Reference proteome</keyword>
<reference evidence="2" key="1">
    <citation type="submission" date="2016-01" db="EMBL/GenBank/DDBJ databases">
        <title>Draft genome of Chromobacterium sp. F49.</title>
        <authorList>
            <person name="Hong K.W."/>
        </authorList>
    </citation>
    <scope>NUCLEOTIDE SEQUENCE [LARGE SCALE GENOMIC DNA]</scope>
    <source>
        <strain evidence="2">P7IIIA</strain>
    </source>
</reference>
<proteinExistence type="predicted"/>
<organism evidence="1 2">
    <name type="scientific">Fictibacillus phosphorivorans</name>
    <dbReference type="NCBI Taxonomy" id="1221500"/>
    <lineage>
        <taxon>Bacteria</taxon>
        <taxon>Bacillati</taxon>
        <taxon>Bacillota</taxon>
        <taxon>Bacilli</taxon>
        <taxon>Bacillales</taxon>
        <taxon>Fictibacillaceae</taxon>
        <taxon>Fictibacillus</taxon>
    </lineage>
</organism>
<dbReference type="OrthoDB" id="2971794at2"/>
<name>A0A168CS00_9BACL</name>
<dbReference type="AlphaFoldDB" id="A0A168CS00"/>